<dbReference type="SUPFAM" id="SSF75005">
    <property type="entry name" value="Arabinanase/levansucrase/invertase"/>
    <property type="match status" value="1"/>
</dbReference>
<dbReference type="PANTHER" id="PTHR43301:SF8">
    <property type="entry name" value="ARABINOSIDASE-RELATED"/>
    <property type="match status" value="1"/>
</dbReference>
<dbReference type="Gene3D" id="2.115.10.20">
    <property type="entry name" value="Glycosyl hydrolase domain, family 43"/>
    <property type="match status" value="1"/>
</dbReference>
<accession>A0ABR4IDB4</accession>
<dbReference type="InterPro" id="IPR050727">
    <property type="entry name" value="GH43_arabinanases"/>
</dbReference>
<reference evidence="3 4" key="1">
    <citation type="submission" date="2024-07" db="EMBL/GenBank/DDBJ databases">
        <title>Section-level genome sequencing and comparative genomics of Aspergillus sections Usti and Cavernicolus.</title>
        <authorList>
            <consortium name="Lawrence Berkeley National Laboratory"/>
            <person name="Nybo J.L."/>
            <person name="Vesth T.C."/>
            <person name="Theobald S."/>
            <person name="Frisvad J.C."/>
            <person name="Larsen T.O."/>
            <person name="Kjaerboelling I."/>
            <person name="Rothschild-Mancinelli K."/>
            <person name="Lyhne E.K."/>
            <person name="Kogle M.E."/>
            <person name="Barry K."/>
            <person name="Clum A."/>
            <person name="Na H."/>
            <person name="Ledsgaard L."/>
            <person name="Lin J."/>
            <person name="Lipzen A."/>
            <person name="Kuo A."/>
            <person name="Riley R."/>
            <person name="Mondo S."/>
            <person name="LaButti K."/>
            <person name="Haridas S."/>
            <person name="Pangalinan J."/>
            <person name="Salamov A.A."/>
            <person name="Simmons B.A."/>
            <person name="Magnuson J.K."/>
            <person name="Chen J."/>
            <person name="Drula E."/>
            <person name="Henrissat B."/>
            <person name="Wiebenga A."/>
            <person name="Lubbers R.J."/>
            <person name="Gomes A.C."/>
            <person name="Makela M.R."/>
            <person name="Stajich J."/>
            <person name="Grigoriev I.V."/>
            <person name="Mortensen U.H."/>
            <person name="De vries R.P."/>
            <person name="Baker S.E."/>
            <person name="Andersen M.R."/>
        </authorList>
    </citation>
    <scope>NUCLEOTIDE SEQUENCE [LARGE SCALE GENOMIC DNA]</scope>
    <source>
        <strain evidence="3 4">CBS 600.67</strain>
    </source>
</reference>
<evidence type="ECO:0000313" key="3">
    <source>
        <dbReference type="EMBL" id="KAL2825729.1"/>
    </source>
</evidence>
<feature type="chain" id="PRO_5046422993" description="Arabinosidase" evidence="2">
    <location>
        <begin position="21"/>
        <end position="342"/>
    </location>
</feature>
<dbReference type="EMBL" id="JBFXLS010000034">
    <property type="protein sequence ID" value="KAL2825729.1"/>
    <property type="molecule type" value="Genomic_DNA"/>
</dbReference>
<proteinExistence type="predicted"/>
<comment type="caution">
    <text evidence="3">The sequence shown here is derived from an EMBL/GenBank/DDBJ whole genome shotgun (WGS) entry which is preliminary data.</text>
</comment>
<feature type="signal peptide" evidence="2">
    <location>
        <begin position="1"/>
        <end position="20"/>
    </location>
</feature>
<name>A0ABR4IDB4_9EURO</name>
<protein>
    <recommendedName>
        <fullName evidence="5">Arabinosidase</fullName>
    </recommendedName>
</protein>
<evidence type="ECO:0008006" key="5">
    <source>
        <dbReference type="Google" id="ProtNLM"/>
    </source>
</evidence>
<sequence>MHLPLLTTTTTTALLTLTTAATLPRQDPGSDPAYVGYLLSTFTDVNPQVYWYLSDASDPLAFNPLNGGEPVLRSTVGTQGVRDIFLTTNAERSEFFVVATDLDINADGFSWDEVTRRGSRGLTIWKSNNLIDWSEPTLSIYRIEDSTAGMAWAPSVLYNSTENLYYLFWASRLYSDSDTEHTGTASLDRIRYATTSDFVTFSQPSDYVALDSENIPLIDQEFLSLGEEGHYARFLKDENVLHVYQETTTDGLFGGWTRVPGYIVETVTEGPAAFPDIQTEGKYHLLLDNYVEYVPFQTSDIESGAWVEESGSEVKGFPAGLKHGNVVLLTAEEYEAVLARFG</sequence>
<evidence type="ECO:0000256" key="1">
    <source>
        <dbReference type="ARBA" id="ARBA00022729"/>
    </source>
</evidence>
<dbReference type="CDD" id="cd08983">
    <property type="entry name" value="GH43_Bt3655-like"/>
    <property type="match status" value="1"/>
</dbReference>
<dbReference type="Proteomes" id="UP001610335">
    <property type="component" value="Unassembled WGS sequence"/>
</dbReference>
<organism evidence="3 4">
    <name type="scientific">Aspergillus cavernicola</name>
    <dbReference type="NCBI Taxonomy" id="176166"/>
    <lineage>
        <taxon>Eukaryota</taxon>
        <taxon>Fungi</taxon>
        <taxon>Dikarya</taxon>
        <taxon>Ascomycota</taxon>
        <taxon>Pezizomycotina</taxon>
        <taxon>Eurotiomycetes</taxon>
        <taxon>Eurotiomycetidae</taxon>
        <taxon>Eurotiales</taxon>
        <taxon>Aspergillaceae</taxon>
        <taxon>Aspergillus</taxon>
        <taxon>Aspergillus subgen. Nidulantes</taxon>
    </lineage>
</organism>
<evidence type="ECO:0000313" key="4">
    <source>
        <dbReference type="Proteomes" id="UP001610335"/>
    </source>
</evidence>
<dbReference type="PANTHER" id="PTHR43301">
    <property type="entry name" value="ARABINAN ENDO-1,5-ALPHA-L-ARABINOSIDASE"/>
    <property type="match status" value="1"/>
</dbReference>
<keyword evidence="4" id="KW-1185">Reference proteome</keyword>
<evidence type="ECO:0000256" key="2">
    <source>
        <dbReference type="SAM" id="SignalP"/>
    </source>
</evidence>
<gene>
    <name evidence="3" type="ORF">BDW59DRAFT_179741</name>
</gene>
<keyword evidence="1 2" id="KW-0732">Signal</keyword>
<dbReference type="InterPro" id="IPR023296">
    <property type="entry name" value="Glyco_hydro_beta-prop_sf"/>
</dbReference>